<protein>
    <submittedName>
        <fullName evidence="2">Uncharacterized protein</fullName>
    </submittedName>
</protein>
<accession>A0A5J5CCC1</accession>
<name>A0A5J5CCC1_9PERO</name>
<proteinExistence type="predicted"/>
<sequence length="64" mass="7218">MIQLDSYPGPNSTTSSNIKSTLQLKTLSGITNRPYVHINHHRRPPITCQMTNAGHYHKSDKTQT</sequence>
<gene>
    <name evidence="2" type="ORF">FQN60_011507</name>
</gene>
<organism evidence="2 3">
    <name type="scientific">Etheostoma spectabile</name>
    <name type="common">orangethroat darter</name>
    <dbReference type="NCBI Taxonomy" id="54343"/>
    <lineage>
        <taxon>Eukaryota</taxon>
        <taxon>Metazoa</taxon>
        <taxon>Chordata</taxon>
        <taxon>Craniata</taxon>
        <taxon>Vertebrata</taxon>
        <taxon>Euteleostomi</taxon>
        <taxon>Actinopterygii</taxon>
        <taxon>Neopterygii</taxon>
        <taxon>Teleostei</taxon>
        <taxon>Neoteleostei</taxon>
        <taxon>Acanthomorphata</taxon>
        <taxon>Eupercaria</taxon>
        <taxon>Perciformes</taxon>
        <taxon>Percoidei</taxon>
        <taxon>Percidae</taxon>
        <taxon>Etheostomatinae</taxon>
        <taxon>Etheostoma</taxon>
    </lineage>
</organism>
<evidence type="ECO:0000313" key="2">
    <source>
        <dbReference type="EMBL" id="KAA8577620.1"/>
    </source>
</evidence>
<feature type="compositionally biased region" description="Polar residues" evidence="1">
    <location>
        <begin position="9"/>
        <end position="20"/>
    </location>
</feature>
<feature type="region of interest" description="Disordered" evidence="1">
    <location>
        <begin position="41"/>
        <end position="64"/>
    </location>
</feature>
<dbReference type="EMBL" id="VOFY01002283">
    <property type="protein sequence ID" value="KAA8577620.1"/>
    <property type="molecule type" value="Genomic_DNA"/>
</dbReference>
<feature type="region of interest" description="Disordered" evidence="1">
    <location>
        <begin position="1"/>
        <end position="20"/>
    </location>
</feature>
<dbReference type="Proteomes" id="UP000327493">
    <property type="component" value="Unassembled WGS sequence"/>
</dbReference>
<evidence type="ECO:0000313" key="3">
    <source>
        <dbReference type="Proteomes" id="UP000327493"/>
    </source>
</evidence>
<reference evidence="2 3" key="1">
    <citation type="submission" date="2019-08" db="EMBL/GenBank/DDBJ databases">
        <title>A chromosome-level genome assembly, high-density linkage maps, and genome scans reveal the genomic architecture of hybrid incompatibilities underlying speciation via character displacement in darters (Percidae: Etheostominae).</title>
        <authorList>
            <person name="Moran R.L."/>
            <person name="Catchen J.M."/>
            <person name="Fuller R.C."/>
        </authorList>
    </citation>
    <scope>NUCLEOTIDE SEQUENCE [LARGE SCALE GENOMIC DNA]</scope>
    <source>
        <strain evidence="2">EspeVRDwgs_2016</strain>
        <tissue evidence="2">Muscle</tissue>
    </source>
</reference>
<evidence type="ECO:0000256" key="1">
    <source>
        <dbReference type="SAM" id="MobiDB-lite"/>
    </source>
</evidence>
<comment type="caution">
    <text evidence="2">The sequence shown here is derived from an EMBL/GenBank/DDBJ whole genome shotgun (WGS) entry which is preliminary data.</text>
</comment>
<dbReference type="AlphaFoldDB" id="A0A5J5CCC1"/>
<keyword evidence="3" id="KW-1185">Reference proteome</keyword>